<keyword evidence="2" id="KW-1185">Reference proteome</keyword>
<dbReference type="Proteomes" id="UP000027153">
    <property type="component" value="Unassembled WGS sequence"/>
</dbReference>
<evidence type="ECO:0000313" key="1">
    <source>
        <dbReference type="EMBL" id="KCZ71175.1"/>
    </source>
</evidence>
<name>A0A062V6Y9_9EURY</name>
<dbReference type="EMBL" id="JMIY01000007">
    <property type="protein sequence ID" value="KCZ71175.1"/>
    <property type="molecule type" value="Genomic_DNA"/>
</dbReference>
<evidence type="ECO:0008006" key="3">
    <source>
        <dbReference type="Google" id="ProtNLM"/>
    </source>
</evidence>
<sequence>MDIKIIDIAVNVDHVHMFFSTRRNIPSVLLPRKLKEDKAGY</sequence>
<reference evidence="1 2" key="1">
    <citation type="journal article" date="2013" name="Nature">
        <title>Anaerobic oxidation of methane coupled to nitrate reduction in a novel archaeal lineage.</title>
        <authorList>
            <person name="Haroon M.F."/>
            <person name="Hu S."/>
            <person name="Shi Y."/>
            <person name="Imelfort M."/>
            <person name="Keller J."/>
            <person name="Hugenholtz P."/>
            <person name="Yuan Z."/>
            <person name="Tyson G.W."/>
        </authorList>
    </citation>
    <scope>NUCLEOTIDE SEQUENCE [LARGE SCALE GENOMIC DNA]</scope>
    <source>
        <strain evidence="1 2">ANME-2d</strain>
    </source>
</reference>
<accession>A0A062V6Y9</accession>
<comment type="caution">
    <text evidence="1">The sequence shown here is derived from an EMBL/GenBank/DDBJ whole genome shotgun (WGS) entry which is preliminary data.</text>
</comment>
<dbReference type="AlphaFoldDB" id="A0A062V6Y9"/>
<protein>
    <recommendedName>
        <fullName evidence="3">Transposase IS200-like domain-containing protein</fullName>
    </recommendedName>
</protein>
<proteinExistence type="predicted"/>
<evidence type="ECO:0000313" key="2">
    <source>
        <dbReference type="Proteomes" id="UP000027153"/>
    </source>
</evidence>
<gene>
    <name evidence="1" type="ORF">ANME2D_03207</name>
</gene>
<organism evidence="1 2">
    <name type="scientific">Candidatus Methanoperedens nitratireducens</name>
    <dbReference type="NCBI Taxonomy" id="1392998"/>
    <lineage>
        <taxon>Archaea</taxon>
        <taxon>Methanobacteriati</taxon>
        <taxon>Methanobacteriota</taxon>
        <taxon>Stenosarchaea group</taxon>
        <taxon>Methanomicrobia</taxon>
        <taxon>Methanosarcinales</taxon>
        <taxon>ANME-2 cluster</taxon>
        <taxon>Candidatus Methanoperedentaceae</taxon>
        <taxon>Candidatus Methanoperedens</taxon>
    </lineage>
</organism>